<gene>
    <name evidence="3" type="ORF">Apau_1433</name>
</gene>
<evidence type="ECO:0000313" key="4">
    <source>
        <dbReference type="Proteomes" id="UP000005096"/>
    </source>
</evidence>
<dbReference type="GO" id="GO:0030435">
    <property type="term" value="P:sporulation resulting in formation of a cellular spore"/>
    <property type="evidence" value="ECO:0007669"/>
    <property type="project" value="InterPro"/>
</dbReference>
<dbReference type="HOGENOM" id="CLU_021203_3_3_0"/>
<evidence type="ECO:0000313" key="3">
    <source>
        <dbReference type="EMBL" id="EFQ23852.1"/>
    </source>
</evidence>
<dbReference type="OrthoDB" id="9794671at2"/>
<keyword evidence="4" id="KW-1185">Reference proteome</keyword>
<feature type="compositionally biased region" description="Pro residues" evidence="1">
    <location>
        <begin position="393"/>
        <end position="404"/>
    </location>
</feature>
<dbReference type="AlphaFoldDB" id="E3D0N1"/>
<feature type="region of interest" description="Disordered" evidence="1">
    <location>
        <begin position="321"/>
        <end position="347"/>
    </location>
</feature>
<dbReference type="InterPro" id="IPR013693">
    <property type="entry name" value="SpoIID/LytB_N"/>
</dbReference>
<dbReference type="PANTHER" id="PTHR30032">
    <property type="entry name" value="N-ACETYLMURAMOYL-L-ALANINE AMIDASE-RELATED"/>
    <property type="match status" value="1"/>
</dbReference>
<dbReference type="InterPro" id="IPR051922">
    <property type="entry name" value="Bact_Sporulation_Assoc"/>
</dbReference>
<proteinExistence type="predicted"/>
<dbReference type="InterPro" id="IPR013486">
    <property type="entry name" value="SpoIID/LytB"/>
</dbReference>
<dbReference type="eggNOG" id="COG2385">
    <property type="taxonomic scope" value="Bacteria"/>
</dbReference>
<sequence length="466" mass="49945">MFGFGDRLGRFVLALGLLAALRAFPGIGEAQERLLRVGVAQGVSSGILEGQGWAQGADGRRVALAGRADVVHQGGALYLRGETLPLPVRVEGEGLRWGPTGYRGSLCLIPASRGFTVVNEVDLESYLRGVLKMEANPAWPQEALKAQAIIARTFAVKSQGRHRAQGFDLCALPHCQAYRGRNAEDPATDRAVAATRGQILVYGGVPASTFYHADSGGVTADASQVWGGRVSYLVSRGEPVSYTSPYSSWRTVLTAEQLERVLGKMGQNVGRVRSLRAASRDSGGRVVLLEVTGDRGTVRVKGHAFRMAAGSSLVKSTRFEIRGDQGGEPPLPPNLPPQPVVPVSRPSSQEDVLVQLTEQGVFSKEELMDMLLHPEKRKAYQDLGLSRKGEPNPVRPAPPLPVTPASPRTAPTWNAAGGDRFVLEGRGWGHGVGLSQWGAKALAEQGWSCPRILEHYFPGTSLCTLP</sequence>
<dbReference type="NCBIfam" id="TIGR02669">
    <property type="entry name" value="SpoIID_LytB"/>
    <property type="match status" value="1"/>
</dbReference>
<dbReference type="Pfam" id="PF08486">
    <property type="entry name" value="SpoIID"/>
    <property type="match status" value="1"/>
</dbReference>
<protein>
    <submittedName>
        <fullName evidence="3">SpoIID/LytB domain protein</fullName>
    </submittedName>
</protein>
<feature type="region of interest" description="Disordered" evidence="1">
    <location>
        <begin position="385"/>
        <end position="409"/>
    </location>
</feature>
<evidence type="ECO:0000256" key="1">
    <source>
        <dbReference type="SAM" id="MobiDB-lite"/>
    </source>
</evidence>
<dbReference type="GO" id="GO:0030288">
    <property type="term" value="C:outer membrane-bounded periplasmic space"/>
    <property type="evidence" value="ECO:0007669"/>
    <property type="project" value="TreeGrafter"/>
</dbReference>
<dbReference type="Proteomes" id="UP000005096">
    <property type="component" value="Chromosome"/>
</dbReference>
<name>E3D0N1_9BACT</name>
<dbReference type="STRING" id="584708.Apau_1433"/>
<accession>E3D0N1</accession>
<reference evidence="3 4" key="1">
    <citation type="journal article" date="2010" name="Stand. Genomic Sci.">
        <title>Non-contiguous finished genome sequence of Aminomonas paucivorans type strain (GLU-3).</title>
        <authorList>
            <person name="Pitluck S."/>
            <person name="Yasawong M."/>
            <person name="Held B."/>
            <person name="Lapidus A."/>
            <person name="Nolan M."/>
            <person name="Copeland A."/>
            <person name="Lucas S."/>
            <person name="Del Rio T.G."/>
            <person name="Tice H."/>
            <person name="Cheng J.F."/>
            <person name="Chertkov O."/>
            <person name="Goodwin L."/>
            <person name="Tapia R."/>
            <person name="Han C."/>
            <person name="Liolios K."/>
            <person name="Ivanova N."/>
            <person name="Mavromatis K."/>
            <person name="Ovchinnikova G."/>
            <person name="Pati A."/>
            <person name="Chen A."/>
            <person name="Palaniappan K."/>
            <person name="Land M."/>
            <person name="Hauser L."/>
            <person name="Chang Y.J."/>
            <person name="Jeffries C.D."/>
            <person name="Pukall R."/>
            <person name="Spring S."/>
            <person name="Rohde M."/>
            <person name="Sikorski J."/>
            <person name="Goker M."/>
            <person name="Woyke T."/>
            <person name="Bristow J."/>
            <person name="Eisen J.A."/>
            <person name="Markowitz V."/>
            <person name="Hugenholtz P."/>
            <person name="Kyrpides N.C."/>
            <person name="Klenk H.P."/>
        </authorList>
    </citation>
    <scope>NUCLEOTIDE SEQUENCE [LARGE SCALE GENOMIC DNA]</scope>
    <source>
        <strain evidence="3 4">DSM 12260</strain>
    </source>
</reference>
<evidence type="ECO:0000259" key="2">
    <source>
        <dbReference type="Pfam" id="PF08486"/>
    </source>
</evidence>
<organism evidence="3 4">
    <name type="scientific">Aminomonas paucivorans DSM 12260</name>
    <dbReference type="NCBI Taxonomy" id="584708"/>
    <lineage>
        <taxon>Bacteria</taxon>
        <taxon>Thermotogati</taxon>
        <taxon>Synergistota</taxon>
        <taxon>Synergistia</taxon>
        <taxon>Synergistales</taxon>
        <taxon>Synergistaceae</taxon>
        <taxon>Aminomonas</taxon>
    </lineage>
</organism>
<dbReference type="PANTHER" id="PTHR30032:SF4">
    <property type="entry name" value="AMIDASE ENHANCER"/>
    <property type="match status" value="1"/>
</dbReference>
<feature type="domain" description="Sporulation stage II protein D amidase enhancer LytB N-terminal" evidence="2">
    <location>
        <begin position="113"/>
        <end position="202"/>
    </location>
</feature>
<dbReference type="EMBL" id="CM001022">
    <property type="protein sequence ID" value="EFQ23852.1"/>
    <property type="molecule type" value="Genomic_DNA"/>
</dbReference>
<feature type="compositionally biased region" description="Pro residues" evidence="1">
    <location>
        <begin position="329"/>
        <end position="340"/>
    </location>
</feature>
<dbReference type="PaxDb" id="584708-Apau_1433"/>
<dbReference type="RefSeq" id="WP_006301056.1">
    <property type="nucleotide sequence ID" value="NZ_CM001022.1"/>
</dbReference>